<keyword evidence="4" id="KW-0472">Membrane</keyword>
<dbReference type="GO" id="GO:0003677">
    <property type="term" value="F:DNA binding"/>
    <property type="evidence" value="ECO:0007669"/>
    <property type="project" value="UniProtKB-KW"/>
</dbReference>
<proteinExistence type="predicted"/>
<dbReference type="CDD" id="cd06170">
    <property type="entry name" value="LuxR_C_like"/>
    <property type="match status" value="1"/>
</dbReference>
<dbReference type="AlphaFoldDB" id="A0A366II53"/>
<evidence type="ECO:0000256" key="1">
    <source>
        <dbReference type="ARBA" id="ARBA00023015"/>
    </source>
</evidence>
<feature type="transmembrane region" description="Helical" evidence="4">
    <location>
        <begin position="192"/>
        <end position="210"/>
    </location>
</feature>
<gene>
    <name evidence="6" type="ORF">DFO65_10590</name>
</gene>
<accession>A0A366II53</accession>
<dbReference type="InterPro" id="IPR000792">
    <property type="entry name" value="Tscrpt_reg_LuxR_C"/>
</dbReference>
<feature type="transmembrane region" description="Helical" evidence="4">
    <location>
        <begin position="33"/>
        <end position="52"/>
    </location>
</feature>
<name>A0A366II53_9MICO</name>
<evidence type="ECO:0000256" key="3">
    <source>
        <dbReference type="ARBA" id="ARBA00023163"/>
    </source>
</evidence>
<dbReference type="GO" id="GO:0006355">
    <property type="term" value="P:regulation of DNA-templated transcription"/>
    <property type="evidence" value="ECO:0007669"/>
    <property type="project" value="InterPro"/>
</dbReference>
<keyword evidence="2" id="KW-0238">DNA-binding</keyword>
<evidence type="ECO:0000256" key="4">
    <source>
        <dbReference type="SAM" id="Phobius"/>
    </source>
</evidence>
<dbReference type="Pfam" id="PF00196">
    <property type="entry name" value="GerE"/>
    <property type="match status" value="1"/>
</dbReference>
<evidence type="ECO:0000256" key="2">
    <source>
        <dbReference type="ARBA" id="ARBA00023125"/>
    </source>
</evidence>
<keyword evidence="4" id="KW-0812">Transmembrane</keyword>
<dbReference type="InterPro" id="IPR036388">
    <property type="entry name" value="WH-like_DNA-bd_sf"/>
</dbReference>
<dbReference type="PANTHER" id="PTHR44688:SF16">
    <property type="entry name" value="DNA-BINDING TRANSCRIPTIONAL ACTIVATOR DEVR_DOSR"/>
    <property type="match status" value="1"/>
</dbReference>
<dbReference type="RefSeq" id="WP_113904002.1">
    <property type="nucleotide sequence ID" value="NZ_QNSB01000005.1"/>
</dbReference>
<keyword evidence="3" id="KW-0804">Transcription</keyword>
<evidence type="ECO:0000313" key="6">
    <source>
        <dbReference type="EMBL" id="RBP71491.1"/>
    </source>
</evidence>
<feature type="domain" description="HTH luxR-type" evidence="5">
    <location>
        <begin position="250"/>
        <end position="321"/>
    </location>
</feature>
<feature type="transmembrane region" description="Helical" evidence="4">
    <location>
        <begin position="118"/>
        <end position="140"/>
    </location>
</feature>
<keyword evidence="7" id="KW-1185">Reference proteome</keyword>
<feature type="transmembrane region" description="Helical" evidence="4">
    <location>
        <begin position="59"/>
        <end position="79"/>
    </location>
</feature>
<feature type="transmembrane region" description="Helical" evidence="4">
    <location>
        <begin position="85"/>
        <end position="106"/>
    </location>
</feature>
<organism evidence="6 7">
    <name type="scientific">Brevibacterium celere</name>
    <dbReference type="NCBI Taxonomy" id="225845"/>
    <lineage>
        <taxon>Bacteria</taxon>
        <taxon>Bacillati</taxon>
        <taxon>Actinomycetota</taxon>
        <taxon>Actinomycetes</taxon>
        <taxon>Micrococcales</taxon>
        <taxon>Brevibacteriaceae</taxon>
        <taxon>Brevibacterium</taxon>
    </lineage>
</organism>
<keyword evidence="4" id="KW-1133">Transmembrane helix</keyword>
<dbReference type="EMBL" id="QNSB01000005">
    <property type="protein sequence ID" value="RBP71491.1"/>
    <property type="molecule type" value="Genomic_DNA"/>
</dbReference>
<dbReference type="SMART" id="SM00421">
    <property type="entry name" value="HTH_LUXR"/>
    <property type="match status" value="1"/>
</dbReference>
<evidence type="ECO:0000259" key="5">
    <source>
        <dbReference type="PROSITE" id="PS50043"/>
    </source>
</evidence>
<dbReference type="SUPFAM" id="SSF46894">
    <property type="entry name" value="C-terminal effector domain of the bipartite response regulators"/>
    <property type="match status" value="1"/>
</dbReference>
<dbReference type="PRINTS" id="PR00038">
    <property type="entry name" value="HTHLUXR"/>
</dbReference>
<protein>
    <submittedName>
        <fullName evidence="6">Regulatory LuxR family protein</fullName>
    </submittedName>
</protein>
<dbReference type="InterPro" id="IPR016032">
    <property type="entry name" value="Sig_transdc_resp-reg_C-effctor"/>
</dbReference>
<feature type="transmembrane region" description="Helical" evidence="4">
    <location>
        <begin position="160"/>
        <end position="180"/>
    </location>
</feature>
<keyword evidence="1" id="KW-0805">Transcription regulation</keyword>
<dbReference type="Gene3D" id="1.10.10.10">
    <property type="entry name" value="Winged helix-like DNA-binding domain superfamily/Winged helix DNA-binding domain"/>
    <property type="match status" value="1"/>
</dbReference>
<feature type="transmembrane region" description="Helical" evidence="4">
    <location>
        <begin position="7"/>
        <end position="27"/>
    </location>
</feature>
<dbReference type="PANTHER" id="PTHR44688">
    <property type="entry name" value="DNA-BINDING TRANSCRIPTIONAL ACTIVATOR DEVR_DOSR"/>
    <property type="match status" value="1"/>
</dbReference>
<comment type="caution">
    <text evidence="6">The sequence shown here is derived from an EMBL/GenBank/DDBJ whole genome shotgun (WGS) entry which is preliminary data.</text>
</comment>
<evidence type="ECO:0000313" key="7">
    <source>
        <dbReference type="Proteomes" id="UP000253509"/>
    </source>
</evidence>
<dbReference type="PROSITE" id="PS50043">
    <property type="entry name" value="HTH_LUXR_2"/>
    <property type="match status" value="1"/>
</dbReference>
<dbReference type="Proteomes" id="UP000253509">
    <property type="component" value="Unassembled WGS sequence"/>
</dbReference>
<reference evidence="6 7" key="1">
    <citation type="submission" date="2018-06" db="EMBL/GenBank/DDBJ databases">
        <title>Freshwater and sediment microbial communities from various areas in North America, analyzing microbe dynamics in response to fracking.</title>
        <authorList>
            <person name="Lamendella R."/>
        </authorList>
    </citation>
    <scope>NUCLEOTIDE SEQUENCE [LARGE SCALE GENOMIC DNA]</scope>
    <source>
        <strain evidence="6 7">3b_TX</strain>
    </source>
</reference>
<sequence length="327" mass="32633">MTTRVDLPPLLAGAVSGAALVIAGAAIPGVESALLVPALFVLAGVLGPLWQAAALTCRLLVAIGAAHSIAFAAASAARIGPDGAAWWHLLAQLLFVSGFALLVVLASAYPAGPVPGPAWWAFSALVLPLLAAVSGPTPAVLGEGRLGPITALLPSAVADAAVLVFALPPAAAVIAVTRFVRDGRDVRGRLTLPLAAVLLVGVLLTIGALVPGGFSTAAFLLAAPLLPVALVAGSRTSAPAGGAGLPDSVAAARLAALTPREREVLALMAEGRGNVEIGRALHISLSAVEKHSTAIFSKLGVSGQPGRHRRVAAVVTYLRGTPPDRVG</sequence>